<feature type="region of interest" description="Disordered" evidence="1">
    <location>
        <begin position="55"/>
        <end position="77"/>
    </location>
</feature>
<accession>D8J8M4</accession>
<evidence type="ECO:0000313" key="5">
    <source>
        <dbReference type="Proteomes" id="UP000011645"/>
    </source>
</evidence>
<evidence type="ECO:0000313" key="4">
    <source>
        <dbReference type="Proteomes" id="UP000000390"/>
    </source>
</evidence>
<dbReference type="GeneID" id="9418617"/>
<feature type="compositionally biased region" description="Low complexity" evidence="1">
    <location>
        <begin position="18"/>
        <end position="29"/>
    </location>
</feature>
<dbReference type="AlphaFoldDB" id="D8J8M4"/>
<organism evidence="2 4">
    <name type="scientific">Halalkalicoccus jeotgali (strain DSM 18796 / CECT 7217 / JCM 14584 / KCTC 4019 / B3)</name>
    <dbReference type="NCBI Taxonomy" id="795797"/>
    <lineage>
        <taxon>Archaea</taxon>
        <taxon>Methanobacteriati</taxon>
        <taxon>Methanobacteriota</taxon>
        <taxon>Stenosarchaea group</taxon>
        <taxon>Halobacteria</taxon>
        <taxon>Halobacteriales</taxon>
        <taxon>Halococcaceae</taxon>
        <taxon>Halalkalicoccus</taxon>
    </lineage>
</organism>
<keyword evidence="5" id="KW-1185">Reference proteome</keyword>
<evidence type="ECO:0000313" key="3">
    <source>
        <dbReference type="EMBL" id="ELY34609.1"/>
    </source>
</evidence>
<dbReference type="Proteomes" id="UP000000390">
    <property type="component" value="Chromosome"/>
</dbReference>
<dbReference type="STRING" id="795797.HacjB3_04090"/>
<feature type="compositionally biased region" description="Basic and acidic residues" evidence="1">
    <location>
        <begin position="1"/>
        <end position="13"/>
    </location>
</feature>
<dbReference type="Proteomes" id="UP000011645">
    <property type="component" value="Unassembled WGS sequence"/>
</dbReference>
<gene>
    <name evidence="2" type="ordered locus">HacjB3_04090</name>
    <name evidence="3" type="ORF">C497_15203</name>
</gene>
<protein>
    <submittedName>
        <fullName evidence="2">Uncharacterized protein</fullName>
    </submittedName>
</protein>
<dbReference type="OrthoDB" id="264730at2157"/>
<name>D8J8M4_HALJB</name>
<dbReference type="EMBL" id="AOHV01000040">
    <property type="protein sequence ID" value="ELY34609.1"/>
    <property type="molecule type" value="Genomic_DNA"/>
</dbReference>
<dbReference type="eggNOG" id="ENOG502N5D2">
    <property type="taxonomic scope" value="Archaea"/>
</dbReference>
<evidence type="ECO:0000256" key="1">
    <source>
        <dbReference type="SAM" id="MobiDB-lite"/>
    </source>
</evidence>
<dbReference type="PATRIC" id="fig|795797.18.peg.822"/>
<reference evidence="2 4" key="1">
    <citation type="journal article" date="2010" name="J. Bacteriol.">
        <title>Complete genome sequence of Halalkalicoccus jeotgali B3(T), an extremely halophilic archaeon.</title>
        <authorList>
            <person name="Roh S.W."/>
            <person name="Nam Y.D."/>
            <person name="Nam S.H."/>
            <person name="Choi S.H."/>
            <person name="Park H.S."/>
            <person name="Bae J.W."/>
        </authorList>
    </citation>
    <scope>NUCLEOTIDE SEQUENCE [LARGE SCALE GENOMIC DNA]</scope>
    <source>
        <strain evidence="2">B3</strain>
        <strain evidence="4">DSM 18796 / CECT 7217 / JCM 14584 / KCTC 4019 / B3</strain>
    </source>
</reference>
<dbReference type="RefSeq" id="WP_008417797.1">
    <property type="nucleotide sequence ID" value="NC_014297.1"/>
</dbReference>
<feature type="region of interest" description="Disordered" evidence="1">
    <location>
        <begin position="1"/>
        <end position="33"/>
    </location>
</feature>
<reference evidence="3 5" key="2">
    <citation type="journal article" date="2014" name="PLoS Genet.">
        <title>Phylogenetically driven sequencing of extremely halophilic archaea reveals strategies for static and dynamic osmo-response.</title>
        <authorList>
            <person name="Becker E.A."/>
            <person name="Seitzer P.M."/>
            <person name="Tritt A."/>
            <person name="Larsen D."/>
            <person name="Krusor M."/>
            <person name="Yao A.I."/>
            <person name="Wu D."/>
            <person name="Madern D."/>
            <person name="Eisen J.A."/>
            <person name="Darling A.E."/>
            <person name="Facciotti M.T."/>
        </authorList>
    </citation>
    <scope>NUCLEOTIDE SEQUENCE [LARGE SCALE GENOMIC DNA]</scope>
    <source>
        <strain evidence="3">B3</strain>
        <strain evidence="5">DSM 18796 / CECT 7217 / JCM 14584 / KCTC 4019 / B3</strain>
    </source>
</reference>
<sequence>MHDDSRHDVREPNPTDPPARQSRSRPAPARSRRDLLGTLAGLGFVSAFGTRPVAAESDIGDGSVGSSDDPDDPTDPDERYLQLLAAQRELRASNGSNLDTDGIRAVLEERAADFEGQLLFFAASDFGQPRVFLPSDLSDPDDALQAVLDRVHAEKWSPDHDGLRAVRRRVFEETTGVHQALPALFYDSGDAEYDLTGPWDEEYNFVTIRQVVGLVDWLTNADRQWVEGRRLVYDAPKE</sequence>
<dbReference type="KEGG" id="hje:HacjB3_04090"/>
<proteinExistence type="predicted"/>
<evidence type="ECO:0000313" key="2">
    <source>
        <dbReference type="EMBL" id="ADJ14209.1"/>
    </source>
</evidence>
<dbReference type="HOGENOM" id="CLU_1163773_0_0_2"/>
<dbReference type="EMBL" id="CP002062">
    <property type="protein sequence ID" value="ADJ14209.1"/>
    <property type="molecule type" value="Genomic_DNA"/>
</dbReference>